<protein>
    <submittedName>
        <fullName evidence="1">Uncharacterized protein</fullName>
    </submittedName>
</protein>
<name>D1Q0H6_9BACT</name>
<dbReference type="HOGENOM" id="CLU_3156232_0_0_10"/>
<organism evidence="1 2">
    <name type="scientific">Hallella bergensis DSM 17361</name>
    <dbReference type="NCBI Taxonomy" id="585502"/>
    <lineage>
        <taxon>Bacteria</taxon>
        <taxon>Pseudomonadati</taxon>
        <taxon>Bacteroidota</taxon>
        <taxon>Bacteroidia</taxon>
        <taxon>Bacteroidales</taxon>
        <taxon>Prevotellaceae</taxon>
        <taxon>Hallella</taxon>
    </lineage>
</organism>
<evidence type="ECO:0000313" key="2">
    <source>
        <dbReference type="Proteomes" id="UP000003160"/>
    </source>
</evidence>
<evidence type="ECO:0000313" key="1">
    <source>
        <dbReference type="EMBL" id="EFA42823.1"/>
    </source>
</evidence>
<dbReference type="Proteomes" id="UP000003160">
    <property type="component" value="Unassembled WGS sequence"/>
</dbReference>
<gene>
    <name evidence="1" type="ORF">HMPREF0645_2711</name>
</gene>
<dbReference type="AlphaFoldDB" id="D1Q0H6"/>
<reference evidence="1 2" key="1">
    <citation type="submission" date="2009-10" db="EMBL/GenBank/DDBJ databases">
        <authorList>
            <person name="Qin X."/>
            <person name="Bachman B."/>
            <person name="Battles P."/>
            <person name="Bell A."/>
            <person name="Bess C."/>
            <person name="Bickham C."/>
            <person name="Chaboub L."/>
            <person name="Chen D."/>
            <person name="Coyle M."/>
            <person name="Deiros D.R."/>
            <person name="Dinh H."/>
            <person name="Forbes L."/>
            <person name="Fowler G."/>
            <person name="Francisco L."/>
            <person name="Fu Q."/>
            <person name="Gubbala S."/>
            <person name="Hale W."/>
            <person name="Han Y."/>
            <person name="Hemphill L."/>
            <person name="Highlander S.K."/>
            <person name="Hirani K."/>
            <person name="Hogues M."/>
            <person name="Jackson L."/>
            <person name="Jakkamsetti A."/>
            <person name="Javaid M."/>
            <person name="Jiang H."/>
            <person name="Korchina V."/>
            <person name="Kovar C."/>
            <person name="Lara F."/>
            <person name="Lee S."/>
            <person name="Mata R."/>
            <person name="Mathew T."/>
            <person name="Moen C."/>
            <person name="Morales K."/>
            <person name="Munidasa M."/>
            <person name="Nazareth L."/>
            <person name="Ngo R."/>
            <person name="Nguyen L."/>
            <person name="Okwuonu G."/>
            <person name="Ongeri F."/>
            <person name="Patil S."/>
            <person name="Petrosino J."/>
            <person name="Pham C."/>
            <person name="Pham P."/>
            <person name="Pu L.-L."/>
            <person name="Puazo M."/>
            <person name="Raj R."/>
            <person name="Reid J."/>
            <person name="Rouhana J."/>
            <person name="Saada N."/>
            <person name="Shang Y."/>
            <person name="Simmons D."/>
            <person name="Thornton R."/>
            <person name="Warren J."/>
            <person name="Weissenberger G."/>
            <person name="Zhang J."/>
            <person name="Zhang L."/>
            <person name="Zhou C."/>
            <person name="Zhu D."/>
            <person name="Muzny D."/>
            <person name="Worley K."/>
            <person name="Gibbs R."/>
        </authorList>
    </citation>
    <scope>NUCLEOTIDE SEQUENCE [LARGE SCALE GENOMIC DNA]</scope>
    <source>
        <strain evidence="1 2">DSM 17361</strain>
    </source>
</reference>
<comment type="caution">
    <text evidence="1">The sequence shown here is derived from an EMBL/GenBank/DDBJ whole genome shotgun (WGS) entry which is preliminary data.</text>
</comment>
<dbReference type="EMBL" id="ACKS01000109">
    <property type="protein sequence ID" value="EFA42823.1"/>
    <property type="molecule type" value="Genomic_DNA"/>
</dbReference>
<sequence>MFNSKCRMILFYVKAKAYIQQEGVPKFWHTLLLSSIKRMRKLFSVVLV</sequence>
<proteinExistence type="predicted"/>
<keyword evidence="2" id="KW-1185">Reference proteome</keyword>
<accession>D1Q0H6</accession>